<evidence type="ECO:0000313" key="13">
    <source>
        <dbReference type="Proteomes" id="UP000646548"/>
    </source>
</evidence>
<dbReference type="PANTHER" id="PTHR32028">
    <property type="entry name" value="APOLIPOPROTEIN M"/>
    <property type="match status" value="1"/>
</dbReference>
<dbReference type="InterPro" id="IPR012674">
    <property type="entry name" value="Calycin"/>
</dbReference>
<dbReference type="GO" id="GO:0034380">
    <property type="term" value="P:high-density lipoprotein particle assembly"/>
    <property type="evidence" value="ECO:0007669"/>
    <property type="project" value="TreeGrafter"/>
</dbReference>
<accession>A0A834CGZ1</accession>
<dbReference type="Proteomes" id="UP000646548">
    <property type="component" value="Unassembled WGS sequence"/>
</dbReference>
<evidence type="ECO:0000313" key="12">
    <source>
        <dbReference type="EMBL" id="KAF6729430.1"/>
    </source>
</evidence>
<keyword evidence="6" id="KW-0964">Secreted</keyword>
<evidence type="ECO:0000256" key="7">
    <source>
        <dbReference type="ARBA" id="ARBA00022729"/>
    </source>
</evidence>
<dbReference type="GO" id="GO:0005319">
    <property type="term" value="F:lipid transporter activity"/>
    <property type="evidence" value="ECO:0007669"/>
    <property type="project" value="TreeGrafter"/>
</dbReference>
<keyword evidence="7" id="KW-0732">Signal</keyword>
<comment type="subunit">
    <text evidence="3">Interacts with LRP2; LRP2 mediates APOM renal uptake and subsequent lysosomal degradation.</text>
</comment>
<gene>
    <name evidence="12" type="ORF">FQA47_025646</name>
</gene>
<evidence type="ECO:0000256" key="8">
    <source>
        <dbReference type="ARBA" id="ARBA00022850"/>
    </source>
</evidence>
<dbReference type="GO" id="GO:0005543">
    <property type="term" value="F:phospholipid binding"/>
    <property type="evidence" value="ECO:0007669"/>
    <property type="project" value="TreeGrafter"/>
</dbReference>
<keyword evidence="5" id="KW-0813">Transport</keyword>
<keyword evidence="8" id="KW-0345">HDL</keyword>
<dbReference type="Gene3D" id="2.40.128.20">
    <property type="match status" value="1"/>
</dbReference>
<dbReference type="GO" id="GO:0034375">
    <property type="term" value="P:high-density lipoprotein particle remodeling"/>
    <property type="evidence" value="ECO:0007669"/>
    <property type="project" value="TreeGrafter"/>
</dbReference>
<evidence type="ECO:0000256" key="2">
    <source>
        <dbReference type="ARBA" id="ARBA00007071"/>
    </source>
</evidence>
<proteinExistence type="inferred from homology"/>
<evidence type="ECO:0000256" key="3">
    <source>
        <dbReference type="ARBA" id="ARBA00011559"/>
    </source>
</evidence>
<keyword evidence="10" id="KW-1015">Disulfide bond</keyword>
<dbReference type="SUPFAM" id="SSF50814">
    <property type="entry name" value="Lipocalins"/>
    <property type="match status" value="1"/>
</dbReference>
<keyword evidence="12" id="KW-0449">Lipoprotein</keyword>
<organism evidence="12 13">
    <name type="scientific">Oryzias melastigma</name>
    <name type="common">Marine medaka</name>
    <dbReference type="NCBI Taxonomy" id="30732"/>
    <lineage>
        <taxon>Eukaryota</taxon>
        <taxon>Metazoa</taxon>
        <taxon>Chordata</taxon>
        <taxon>Craniata</taxon>
        <taxon>Vertebrata</taxon>
        <taxon>Euteleostomi</taxon>
        <taxon>Actinopterygii</taxon>
        <taxon>Neopterygii</taxon>
        <taxon>Teleostei</taxon>
        <taxon>Neoteleostei</taxon>
        <taxon>Acanthomorphata</taxon>
        <taxon>Ovalentaria</taxon>
        <taxon>Atherinomorphae</taxon>
        <taxon>Beloniformes</taxon>
        <taxon>Adrianichthyidae</taxon>
        <taxon>Oryziinae</taxon>
        <taxon>Oryzias</taxon>
    </lineage>
</organism>
<dbReference type="GO" id="GO:0033344">
    <property type="term" value="P:cholesterol efflux"/>
    <property type="evidence" value="ECO:0007669"/>
    <property type="project" value="TreeGrafter"/>
</dbReference>
<evidence type="ECO:0000256" key="9">
    <source>
        <dbReference type="ARBA" id="ARBA00023055"/>
    </source>
</evidence>
<dbReference type="GO" id="GO:0034361">
    <property type="term" value="C:very-low-density lipoprotein particle"/>
    <property type="evidence" value="ECO:0007669"/>
    <property type="project" value="TreeGrafter"/>
</dbReference>
<dbReference type="GO" id="GO:0034364">
    <property type="term" value="C:high-density lipoprotein particle"/>
    <property type="evidence" value="ECO:0007669"/>
    <property type="project" value="UniProtKB-KW"/>
</dbReference>
<comment type="similarity">
    <text evidence="2">Belongs to the calycin superfamily. Lipocalin family. Highly divergent.</text>
</comment>
<sequence length="210" mass="24118">MFSSVRFDSNCRHVKRSLVLVSAFIFSGLSGLGSLLTSSTVNGEDHQPSAGEKTSDIKYLGKWYFKAAVSHQEADIQKFRAFDNMVFTIEETANDTLVLTGNMRMGDDCIKQSWTYHIQPERDDMVMEGRTFRRNLFWSGTWANCLDCIIFQEVEPPLRRTDSDDSLNRFMLYARQKDISSEVVTTFLKNSACHQMKVHVTLPEEKEFCI</sequence>
<dbReference type="PANTHER" id="PTHR32028:SF1">
    <property type="entry name" value="APOLIPOPROTEIN M"/>
    <property type="match status" value="1"/>
</dbReference>
<evidence type="ECO:0000256" key="1">
    <source>
        <dbReference type="ARBA" id="ARBA00004613"/>
    </source>
</evidence>
<comment type="caution">
    <text evidence="12">The sequence shown here is derived from an EMBL/GenBank/DDBJ whole genome shotgun (WGS) entry which is preliminary data.</text>
</comment>
<dbReference type="EMBL" id="WKFB01000254">
    <property type="protein sequence ID" value="KAF6729430.1"/>
    <property type="molecule type" value="Genomic_DNA"/>
</dbReference>
<reference evidence="12" key="1">
    <citation type="journal article" name="BMC Genomics">
        <title>Long-read sequencing and de novo genome assembly of marine medaka (Oryzias melastigma).</title>
        <authorList>
            <person name="Liang P."/>
            <person name="Saqib H.S.A."/>
            <person name="Ni X."/>
            <person name="Shen Y."/>
        </authorList>
    </citation>
    <scope>NUCLEOTIDE SEQUENCE</scope>
    <source>
        <strain evidence="12">Bigg-433</strain>
    </source>
</reference>
<evidence type="ECO:0000256" key="11">
    <source>
        <dbReference type="ARBA" id="ARBA00025553"/>
    </source>
</evidence>
<dbReference type="InterPro" id="IPR022734">
    <property type="entry name" value="ApoM"/>
</dbReference>
<evidence type="ECO:0000256" key="10">
    <source>
        <dbReference type="ARBA" id="ARBA00023157"/>
    </source>
</evidence>
<evidence type="ECO:0000256" key="4">
    <source>
        <dbReference type="ARBA" id="ARBA00019937"/>
    </source>
</evidence>
<protein>
    <recommendedName>
        <fullName evidence="4">Apolipoprotein M</fullName>
    </recommendedName>
</protein>
<dbReference type="AlphaFoldDB" id="A0A834CGZ1"/>
<name>A0A834CGZ1_ORYME</name>
<evidence type="ECO:0000256" key="5">
    <source>
        <dbReference type="ARBA" id="ARBA00022448"/>
    </source>
</evidence>
<comment type="subcellular location">
    <subcellularLocation>
        <location evidence="1">Secreted</location>
    </subcellularLocation>
</comment>
<dbReference type="Pfam" id="PF11032">
    <property type="entry name" value="ApoM"/>
    <property type="match status" value="1"/>
</dbReference>
<keyword evidence="9" id="KW-0445">Lipid transport</keyword>
<evidence type="ECO:0000256" key="6">
    <source>
        <dbReference type="ARBA" id="ARBA00022525"/>
    </source>
</evidence>
<dbReference type="GO" id="GO:0034362">
    <property type="term" value="C:low-density lipoprotein particle"/>
    <property type="evidence" value="ECO:0007669"/>
    <property type="project" value="TreeGrafter"/>
</dbReference>
<comment type="function">
    <text evidence="11">Probably involved in lipid transport. Can bind sphingosine-1-phosphate, myristic acid, palmitic acid and stearic acid, retinol, all-trans-retinoic acid and 9-cis-retinoic acid.</text>
</comment>
<dbReference type="GO" id="GO:0034384">
    <property type="term" value="P:high-density lipoprotein particle clearance"/>
    <property type="evidence" value="ECO:0007669"/>
    <property type="project" value="TreeGrafter"/>
</dbReference>